<dbReference type="EMBL" id="KZ825370">
    <property type="protein sequence ID" value="RAH42764.1"/>
    <property type="molecule type" value="Genomic_DNA"/>
</dbReference>
<dbReference type="Proteomes" id="UP000249057">
    <property type="component" value="Unassembled WGS sequence"/>
</dbReference>
<organism evidence="1 2">
    <name type="scientific">Aspergillus brunneoviolaceus CBS 621.78</name>
    <dbReference type="NCBI Taxonomy" id="1450534"/>
    <lineage>
        <taxon>Eukaryota</taxon>
        <taxon>Fungi</taxon>
        <taxon>Dikarya</taxon>
        <taxon>Ascomycota</taxon>
        <taxon>Pezizomycotina</taxon>
        <taxon>Eurotiomycetes</taxon>
        <taxon>Eurotiomycetidae</taxon>
        <taxon>Eurotiales</taxon>
        <taxon>Aspergillaceae</taxon>
        <taxon>Aspergillus</taxon>
        <taxon>Aspergillus subgen. Circumdati</taxon>
    </lineage>
</organism>
<evidence type="ECO:0000313" key="2">
    <source>
        <dbReference type="Proteomes" id="UP000249057"/>
    </source>
</evidence>
<protein>
    <submittedName>
        <fullName evidence="1">Uncharacterized protein</fullName>
    </submittedName>
</protein>
<gene>
    <name evidence="1" type="ORF">BO95DRAFT_226980</name>
</gene>
<sequence length="112" mass="12448">MVTLCHPTISLTGYAAARAQGDQHPSRGYPIPCATGDRIRSTEEHLVSNVTCTCGHDCWCCAAWLDLSSGGRQRIGLGYFCRRSRRSFPWVAFSQYICLLFDDAMHVSCLCL</sequence>
<keyword evidence="2" id="KW-1185">Reference proteome</keyword>
<proteinExistence type="predicted"/>
<accession>A0ACD1G0J5</accession>
<evidence type="ECO:0000313" key="1">
    <source>
        <dbReference type="EMBL" id="RAH42764.1"/>
    </source>
</evidence>
<reference evidence="1" key="1">
    <citation type="submission" date="2018-02" db="EMBL/GenBank/DDBJ databases">
        <title>The genomes of Aspergillus section Nigri reveals drivers in fungal speciation.</title>
        <authorList>
            <consortium name="DOE Joint Genome Institute"/>
            <person name="Vesth T.C."/>
            <person name="Nybo J."/>
            <person name="Theobald S."/>
            <person name="Brandl J."/>
            <person name="Frisvad J.C."/>
            <person name="Nielsen K.F."/>
            <person name="Lyhne E.K."/>
            <person name="Kogle M.E."/>
            <person name="Kuo A."/>
            <person name="Riley R."/>
            <person name="Clum A."/>
            <person name="Nolan M."/>
            <person name="Lipzen A."/>
            <person name="Salamov A."/>
            <person name="Henrissat B."/>
            <person name="Wiebenga A."/>
            <person name="De vries R.P."/>
            <person name="Grigoriev I.V."/>
            <person name="Mortensen U.H."/>
            <person name="Andersen M.R."/>
            <person name="Baker S.E."/>
        </authorList>
    </citation>
    <scope>NUCLEOTIDE SEQUENCE</scope>
    <source>
        <strain evidence="1">CBS 621.78</strain>
    </source>
</reference>
<name>A0ACD1G0J5_9EURO</name>